<evidence type="ECO:0000256" key="4">
    <source>
        <dbReference type="ARBA" id="ARBA00023242"/>
    </source>
</evidence>
<keyword evidence="1" id="KW-0805">Transcription regulation</keyword>
<evidence type="ECO:0000256" key="3">
    <source>
        <dbReference type="ARBA" id="ARBA00023163"/>
    </source>
</evidence>
<feature type="domain" description="NAC" evidence="6">
    <location>
        <begin position="45"/>
        <end position="198"/>
    </location>
</feature>
<evidence type="ECO:0000313" key="7">
    <source>
        <dbReference type="EMBL" id="KAG8370969.1"/>
    </source>
</evidence>
<evidence type="ECO:0000256" key="5">
    <source>
        <dbReference type="SAM" id="MobiDB-lite"/>
    </source>
</evidence>
<dbReference type="PANTHER" id="PTHR31719">
    <property type="entry name" value="NAC TRANSCRIPTION FACTOR 56"/>
    <property type="match status" value="1"/>
</dbReference>
<reference evidence="7" key="1">
    <citation type="submission" date="2019-10" db="EMBL/GenBank/DDBJ databases">
        <authorList>
            <person name="Zhang R."/>
            <person name="Pan Y."/>
            <person name="Wang J."/>
            <person name="Ma R."/>
            <person name="Yu S."/>
        </authorList>
    </citation>
    <scope>NUCLEOTIDE SEQUENCE</scope>
    <source>
        <strain evidence="7">LA-IB0</strain>
        <tissue evidence="7">Leaf</tissue>
    </source>
</reference>
<dbReference type="GO" id="GO:0006355">
    <property type="term" value="P:regulation of DNA-templated transcription"/>
    <property type="evidence" value="ECO:0007669"/>
    <property type="project" value="InterPro"/>
</dbReference>
<keyword evidence="8" id="KW-1185">Reference proteome</keyword>
<evidence type="ECO:0000256" key="2">
    <source>
        <dbReference type="ARBA" id="ARBA00023125"/>
    </source>
</evidence>
<protein>
    <recommendedName>
        <fullName evidence="6">NAC domain-containing protein</fullName>
    </recommendedName>
</protein>
<sequence length="390" mass="44734">MESDQQNPNFMTPGNNNYTEDKKPVNNNGQNPVYIQQQQTPVYNFPIGYRFVPEDDELITHYLKLRIANEPIPVGFIYDANIYQYNPQALTARYSSFKKDEWLFFSPRDRKYPNGTRPNRAAGNGYWKATGADKHIRDDTNKLIGFRKALVFYEGKPPRGTKSNWIMHEFRVSDPTRNKRNASDMRLDDWVLCRIYLKPPKPDKKSSEKSEVVPVDNQFSPQVISEDNTTPENSNDNIPEGQIQENVGVVKRYDIGLLSNAYRSNGYRVLPVYHNIDQAPPLMDNFCHASYINPQSNMEFQAMVDHNGGTISLDDQDLFSMQDLYCGQEGEFWGNENSLGFSNLGAQHFSSSNGDVPTLDEFLDNVPPNIPNNDQFQPKKENNMSDEDID</sequence>
<proteinExistence type="predicted"/>
<dbReference type="InterPro" id="IPR003441">
    <property type="entry name" value="NAC-dom"/>
</dbReference>
<evidence type="ECO:0000259" key="6">
    <source>
        <dbReference type="PROSITE" id="PS51005"/>
    </source>
</evidence>
<feature type="region of interest" description="Disordered" evidence="5">
    <location>
        <begin position="356"/>
        <end position="390"/>
    </location>
</feature>
<name>A0AAV6WT20_9LAMI</name>
<dbReference type="EMBL" id="WHWC01000013">
    <property type="protein sequence ID" value="KAG8370969.1"/>
    <property type="molecule type" value="Genomic_DNA"/>
</dbReference>
<dbReference type="Gene3D" id="2.170.150.80">
    <property type="entry name" value="NAC domain"/>
    <property type="match status" value="1"/>
</dbReference>
<feature type="compositionally biased region" description="Polar residues" evidence="5">
    <location>
        <begin position="1"/>
        <end position="18"/>
    </location>
</feature>
<dbReference type="Proteomes" id="UP000826271">
    <property type="component" value="Unassembled WGS sequence"/>
</dbReference>
<dbReference type="InterPro" id="IPR036093">
    <property type="entry name" value="NAC_dom_sf"/>
</dbReference>
<dbReference type="PROSITE" id="PS51005">
    <property type="entry name" value="NAC"/>
    <property type="match status" value="1"/>
</dbReference>
<dbReference type="PANTHER" id="PTHR31719:SF179">
    <property type="entry name" value="OS08G0148400 PROTEIN"/>
    <property type="match status" value="1"/>
</dbReference>
<keyword evidence="2" id="KW-0238">DNA-binding</keyword>
<dbReference type="GO" id="GO:0003677">
    <property type="term" value="F:DNA binding"/>
    <property type="evidence" value="ECO:0007669"/>
    <property type="project" value="UniProtKB-KW"/>
</dbReference>
<evidence type="ECO:0000313" key="8">
    <source>
        <dbReference type="Proteomes" id="UP000826271"/>
    </source>
</evidence>
<dbReference type="Pfam" id="PF02365">
    <property type="entry name" value="NAM"/>
    <property type="match status" value="1"/>
</dbReference>
<organism evidence="7 8">
    <name type="scientific">Buddleja alternifolia</name>
    <dbReference type="NCBI Taxonomy" id="168488"/>
    <lineage>
        <taxon>Eukaryota</taxon>
        <taxon>Viridiplantae</taxon>
        <taxon>Streptophyta</taxon>
        <taxon>Embryophyta</taxon>
        <taxon>Tracheophyta</taxon>
        <taxon>Spermatophyta</taxon>
        <taxon>Magnoliopsida</taxon>
        <taxon>eudicotyledons</taxon>
        <taxon>Gunneridae</taxon>
        <taxon>Pentapetalae</taxon>
        <taxon>asterids</taxon>
        <taxon>lamiids</taxon>
        <taxon>Lamiales</taxon>
        <taxon>Scrophulariaceae</taxon>
        <taxon>Buddlejeae</taxon>
        <taxon>Buddleja</taxon>
    </lineage>
</organism>
<feature type="compositionally biased region" description="Basic and acidic residues" evidence="5">
    <location>
        <begin position="201"/>
        <end position="211"/>
    </location>
</feature>
<feature type="compositionally biased region" description="Polar residues" evidence="5">
    <location>
        <begin position="217"/>
        <end position="237"/>
    </location>
</feature>
<dbReference type="SUPFAM" id="SSF101941">
    <property type="entry name" value="NAC domain"/>
    <property type="match status" value="1"/>
</dbReference>
<comment type="caution">
    <text evidence="7">The sequence shown here is derived from an EMBL/GenBank/DDBJ whole genome shotgun (WGS) entry which is preliminary data.</text>
</comment>
<dbReference type="AlphaFoldDB" id="A0AAV6WT20"/>
<feature type="region of interest" description="Disordered" evidence="5">
    <location>
        <begin position="1"/>
        <end position="29"/>
    </location>
</feature>
<keyword evidence="3" id="KW-0804">Transcription</keyword>
<accession>A0AAV6WT20</accession>
<keyword evidence="4" id="KW-0539">Nucleus</keyword>
<gene>
    <name evidence="7" type="ORF">BUALT_Bualt13G0038500</name>
</gene>
<feature type="region of interest" description="Disordered" evidence="5">
    <location>
        <begin position="201"/>
        <end position="243"/>
    </location>
</feature>
<evidence type="ECO:0000256" key="1">
    <source>
        <dbReference type="ARBA" id="ARBA00023015"/>
    </source>
</evidence>